<feature type="compositionally biased region" description="Basic residues" evidence="1">
    <location>
        <begin position="542"/>
        <end position="557"/>
    </location>
</feature>
<dbReference type="GeneID" id="30181536"/>
<feature type="transmembrane region" description="Helical" evidence="2">
    <location>
        <begin position="6"/>
        <end position="33"/>
    </location>
</feature>
<dbReference type="Proteomes" id="UP000094455">
    <property type="component" value="Unassembled WGS sequence"/>
</dbReference>
<protein>
    <recommendedName>
        <fullName evidence="3">SPRY domain-containing protein</fullName>
    </recommendedName>
</protein>
<gene>
    <name evidence="4" type="ORF">PICMEDRAFT_74726</name>
</gene>
<evidence type="ECO:0000259" key="3">
    <source>
        <dbReference type="SMART" id="SM00449"/>
    </source>
</evidence>
<accession>A0A1E3NEE2</accession>
<keyword evidence="2" id="KW-1133">Transmembrane helix</keyword>
<evidence type="ECO:0000313" key="4">
    <source>
        <dbReference type="EMBL" id="ODQ44494.1"/>
    </source>
</evidence>
<feature type="compositionally biased region" description="Polar residues" evidence="1">
    <location>
        <begin position="461"/>
        <end position="486"/>
    </location>
</feature>
<dbReference type="Pfam" id="PF00622">
    <property type="entry name" value="SPRY"/>
    <property type="match status" value="1"/>
</dbReference>
<dbReference type="InterPro" id="IPR043136">
    <property type="entry name" value="B30.2/SPRY_sf"/>
</dbReference>
<keyword evidence="2" id="KW-0812">Transmembrane</keyword>
<dbReference type="RefSeq" id="XP_019015607.1">
    <property type="nucleotide sequence ID" value="XM_019164849.1"/>
</dbReference>
<feature type="domain" description="SPRY" evidence="3">
    <location>
        <begin position="219"/>
        <end position="361"/>
    </location>
</feature>
<dbReference type="SMART" id="SM00449">
    <property type="entry name" value="SPRY"/>
    <property type="match status" value="1"/>
</dbReference>
<reference evidence="4 5" key="1">
    <citation type="journal article" date="2016" name="Proc. Natl. Acad. Sci. U.S.A.">
        <title>Comparative genomics of biotechnologically important yeasts.</title>
        <authorList>
            <person name="Riley R."/>
            <person name="Haridas S."/>
            <person name="Wolfe K.H."/>
            <person name="Lopes M.R."/>
            <person name="Hittinger C.T."/>
            <person name="Goeker M."/>
            <person name="Salamov A.A."/>
            <person name="Wisecaver J.H."/>
            <person name="Long T.M."/>
            <person name="Calvey C.H."/>
            <person name="Aerts A.L."/>
            <person name="Barry K.W."/>
            <person name="Choi C."/>
            <person name="Clum A."/>
            <person name="Coughlan A.Y."/>
            <person name="Deshpande S."/>
            <person name="Douglass A.P."/>
            <person name="Hanson S.J."/>
            <person name="Klenk H.-P."/>
            <person name="LaButti K.M."/>
            <person name="Lapidus A."/>
            <person name="Lindquist E.A."/>
            <person name="Lipzen A.M."/>
            <person name="Meier-Kolthoff J.P."/>
            <person name="Ohm R.A."/>
            <person name="Otillar R.P."/>
            <person name="Pangilinan J.L."/>
            <person name="Peng Y."/>
            <person name="Rokas A."/>
            <person name="Rosa C.A."/>
            <person name="Scheuner C."/>
            <person name="Sibirny A.A."/>
            <person name="Slot J.C."/>
            <person name="Stielow J.B."/>
            <person name="Sun H."/>
            <person name="Kurtzman C.P."/>
            <person name="Blackwell M."/>
            <person name="Grigoriev I.V."/>
            <person name="Jeffries T.W."/>
        </authorList>
    </citation>
    <scope>NUCLEOTIDE SEQUENCE [LARGE SCALE GENOMIC DNA]</scope>
    <source>
        <strain evidence="4 5">NRRL Y-2026</strain>
    </source>
</reference>
<organism evidence="4 5">
    <name type="scientific">Pichia membranifaciens NRRL Y-2026</name>
    <dbReference type="NCBI Taxonomy" id="763406"/>
    <lineage>
        <taxon>Eukaryota</taxon>
        <taxon>Fungi</taxon>
        <taxon>Dikarya</taxon>
        <taxon>Ascomycota</taxon>
        <taxon>Saccharomycotina</taxon>
        <taxon>Pichiomycetes</taxon>
        <taxon>Pichiales</taxon>
        <taxon>Pichiaceae</taxon>
        <taxon>Pichia</taxon>
    </lineage>
</organism>
<keyword evidence="5" id="KW-1185">Reference proteome</keyword>
<sequence>MDDNVFLFFLFGMTAVVFFSLILISYLVFYFVFQDDESETPEGHLPSQMRLDLARYSKLDNYSRFMKMSDTEKITYLLSVSYCRFNKPNLVTTELSSTKVTTESLLIRDRGINSFHFLDYYDQIGSLVSKLENEQSENSEMTDGDVDETTALLENTELDFKNNKILKLLKAYNYKSCISKSIPFVVEDLVEINFKPTLINGISYSTLLNLPIPTVNRKNDVIYFETKLLEFSTLSTLVSIGLVTNPNYPNFQLPGYLPYSFAIDSTGNLRITKKQTYEPDSSAEDELNIVLPQLTEGDVIGLGYRSISGTIFLTHNGKLIHEVVKYFKFQMFPCIGFKNLATLDKKSNNGCKINVNLGQMGFVYIEANVKKLGFCENRNDGLIGAPPIYNKTNQTNEILLDKGDDIPPEYPTDEDTFFGPVVGSSTAEKLDNEAVTTTTEDKKVADLEEGNAADNSSASSRRTGTPASEPPSYQSEKSGDKSNMTDQEYESFVSPVEAQETGTTTEILPESDGATANGETTPLIPQQVLSGGKAKASVGSKQKLKKHKKKKKSKTVF</sequence>
<dbReference type="EMBL" id="KV454007">
    <property type="protein sequence ID" value="ODQ44494.1"/>
    <property type="molecule type" value="Genomic_DNA"/>
</dbReference>
<proteinExistence type="predicted"/>
<evidence type="ECO:0000256" key="1">
    <source>
        <dbReference type="SAM" id="MobiDB-lite"/>
    </source>
</evidence>
<dbReference type="InterPro" id="IPR003877">
    <property type="entry name" value="SPRY_dom"/>
</dbReference>
<name>A0A1E3NEE2_9ASCO</name>
<dbReference type="OrthoDB" id="258495at2759"/>
<dbReference type="AlphaFoldDB" id="A0A1E3NEE2"/>
<evidence type="ECO:0000313" key="5">
    <source>
        <dbReference type="Proteomes" id="UP000094455"/>
    </source>
</evidence>
<feature type="region of interest" description="Disordered" evidence="1">
    <location>
        <begin position="400"/>
        <end position="557"/>
    </location>
</feature>
<keyword evidence="2" id="KW-0472">Membrane</keyword>
<dbReference type="Gene3D" id="2.60.120.920">
    <property type="match status" value="1"/>
</dbReference>
<evidence type="ECO:0000256" key="2">
    <source>
        <dbReference type="SAM" id="Phobius"/>
    </source>
</evidence>
<dbReference type="STRING" id="763406.A0A1E3NEE2"/>
<feature type="compositionally biased region" description="Polar residues" evidence="1">
    <location>
        <begin position="517"/>
        <end position="529"/>
    </location>
</feature>